<gene>
    <name evidence="3" type="ORF">PG997_010195</name>
</gene>
<keyword evidence="4" id="KW-1185">Reference proteome</keyword>
<dbReference type="InterPro" id="IPR029058">
    <property type="entry name" value="AB_hydrolase_fold"/>
</dbReference>
<dbReference type="InterPro" id="IPR056884">
    <property type="entry name" value="NPHP3-like_N"/>
</dbReference>
<feature type="domain" description="Nephrocystin 3-like N-terminal" evidence="2">
    <location>
        <begin position="370"/>
        <end position="547"/>
    </location>
</feature>
<accession>A0ABR1VXF8</accession>
<reference evidence="3 4" key="1">
    <citation type="submission" date="2023-01" db="EMBL/GenBank/DDBJ databases">
        <title>Analysis of 21 Apiospora genomes using comparative genomics revels a genus with tremendous synthesis potential of carbohydrate active enzymes and secondary metabolites.</title>
        <authorList>
            <person name="Sorensen T."/>
        </authorList>
    </citation>
    <scope>NUCLEOTIDE SEQUENCE [LARGE SCALE GENOMIC DNA]</scope>
    <source>
        <strain evidence="3 4">CBS 114990</strain>
    </source>
</reference>
<evidence type="ECO:0000259" key="2">
    <source>
        <dbReference type="Pfam" id="PF24883"/>
    </source>
</evidence>
<dbReference type="Gene3D" id="3.40.50.1820">
    <property type="entry name" value="alpha/beta hydrolase"/>
    <property type="match status" value="1"/>
</dbReference>
<dbReference type="Gene3D" id="3.40.50.300">
    <property type="entry name" value="P-loop containing nucleotide triphosphate hydrolases"/>
    <property type="match status" value="1"/>
</dbReference>
<comment type="caution">
    <text evidence="3">The sequence shown here is derived from an EMBL/GenBank/DDBJ whole genome shotgun (WGS) entry which is preliminary data.</text>
</comment>
<proteinExistence type="predicted"/>
<keyword evidence="1" id="KW-0677">Repeat</keyword>
<organism evidence="3 4">
    <name type="scientific">Apiospora hydei</name>
    <dbReference type="NCBI Taxonomy" id="1337664"/>
    <lineage>
        <taxon>Eukaryota</taxon>
        <taxon>Fungi</taxon>
        <taxon>Dikarya</taxon>
        <taxon>Ascomycota</taxon>
        <taxon>Pezizomycotina</taxon>
        <taxon>Sordariomycetes</taxon>
        <taxon>Xylariomycetidae</taxon>
        <taxon>Amphisphaeriales</taxon>
        <taxon>Apiosporaceae</taxon>
        <taxon>Apiospora</taxon>
    </lineage>
</organism>
<dbReference type="GeneID" id="92047570"/>
<dbReference type="EMBL" id="JAQQWN010000007">
    <property type="protein sequence ID" value="KAK8075532.1"/>
    <property type="molecule type" value="Genomic_DNA"/>
</dbReference>
<dbReference type="Pfam" id="PF24883">
    <property type="entry name" value="NPHP3_N"/>
    <property type="match status" value="1"/>
</dbReference>
<dbReference type="Proteomes" id="UP001433268">
    <property type="component" value="Unassembled WGS sequence"/>
</dbReference>
<dbReference type="SUPFAM" id="SSF52540">
    <property type="entry name" value="P-loop containing nucleoside triphosphate hydrolases"/>
    <property type="match status" value="1"/>
</dbReference>
<dbReference type="PANTHER" id="PTHR10039">
    <property type="entry name" value="AMELOGENIN"/>
    <property type="match status" value="1"/>
</dbReference>
<evidence type="ECO:0000313" key="4">
    <source>
        <dbReference type="Proteomes" id="UP001433268"/>
    </source>
</evidence>
<evidence type="ECO:0000313" key="3">
    <source>
        <dbReference type="EMBL" id="KAK8075532.1"/>
    </source>
</evidence>
<evidence type="ECO:0000256" key="1">
    <source>
        <dbReference type="ARBA" id="ARBA00022737"/>
    </source>
</evidence>
<dbReference type="RefSeq" id="XP_066666472.1">
    <property type="nucleotide sequence ID" value="XM_066814510.1"/>
</dbReference>
<sequence length="691" mass="77709">MASASSVTDTGLSVVFDPEIEPIVDIVFVHGIHGDPVRTWTATRSSASAHHQADVETMPKRQSLIQRLIRGKTKSSVSVAERSLSSQRAGSELASSCYWPKDLLPVDLPGARVLTWGYDAMVTKGFKSADQSSLFAHANNFMFALARMVVTSRPIIFLAHSLGGIIVKEMLAHCDNSENERHQNIVASTAAIMFFATPHRGSKDLASYGEVARKAASILLDANSALLDSLGLKTTDLERSQAAFPRLWRKHKFRVKTFQEATRLSAVNIGILNEKVVPDYSSRLDDPLEEAEVLPGDHRDIVRVTSSSDPKYKAIIGEIRLCGELPDCTRYQAQEKELICQPVQDPANLSSLAFNQMRFRENSINQPQRGTCTWLQSHHHFRSWSEDEQSTDNPGILWIGGKPGSGKSTLIKATAQDPRFRTLTVASYYFNARSTNKLDHSELGLYRSLIHQLVTKDTPYFRDRFFETCLGRIYNGIYSTKEREDWTVATLKSVLGKLLSDSTNLRTPSIFFIDALDECDDLQSRSILNHLYELVDMDVLRLCISGRSSSRLVPRKCLQIVMDDYNRDDIFTYVTKAFMESKISTDSRSVKLAEDITTKSRGVFLWAVLITNLALNEYESGENWDYIETRLSDVPPELSDLYERLLASIPETEEAFVAFQFFVWVLLLGPKAGDALMLLLMPYLQLFWLAS</sequence>
<name>A0ABR1VXF8_9PEZI</name>
<dbReference type="InterPro" id="IPR027417">
    <property type="entry name" value="P-loop_NTPase"/>
</dbReference>
<dbReference type="PANTHER" id="PTHR10039:SF5">
    <property type="entry name" value="NACHT DOMAIN-CONTAINING PROTEIN"/>
    <property type="match status" value="1"/>
</dbReference>
<protein>
    <recommendedName>
        <fullName evidence="2">Nephrocystin 3-like N-terminal domain-containing protein</fullName>
    </recommendedName>
</protein>
<dbReference type="SUPFAM" id="SSF53474">
    <property type="entry name" value="alpha/beta-Hydrolases"/>
    <property type="match status" value="1"/>
</dbReference>